<dbReference type="Gene3D" id="3.40.50.740">
    <property type="match status" value="1"/>
</dbReference>
<keyword evidence="5" id="KW-0560">Oxidoreductase</keyword>
<evidence type="ECO:0000256" key="5">
    <source>
        <dbReference type="ARBA" id="ARBA00023002"/>
    </source>
</evidence>
<dbReference type="PANTHER" id="PTHR43742">
    <property type="entry name" value="TRIMETHYLAMINE-N-OXIDE REDUCTASE"/>
    <property type="match status" value="1"/>
</dbReference>
<evidence type="ECO:0000256" key="1">
    <source>
        <dbReference type="ARBA" id="ARBA00001942"/>
    </source>
</evidence>
<dbReference type="Pfam" id="PF01568">
    <property type="entry name" value="Molydop_binding"/>
    <property type="match status" value="1"/>
</dbReference>
<evidence type="ECO:0000256" key="7">
    <source>
        <dbReference type="ARBA" id="ARBA00023014"/>
    </source>
</evidence>
<evidence type="ECO:0000256" key="6">
    <source>
        <dbReference type="ARBA" id="ARBA00023004"/>
    </source>
</evidence>
<dbReference type="AlphaFoldDB" id="X1FN75"/>
<keyword evidence="3" id="KW-0500">Molybdenum</keyword>
<keyword evidence="7" id="KW-0411">Iron-sulfur</keyword>
<dbReference type="InterPro" id="IPR050612">
    <property type="entry name" value="Prok_Mopterin_Oxidored"/>
</dbReference>
<dbReference type="InterPro" id="IPR037949">
    <property type="entry name" value="MopB_CT_Acetylene-hydratase"/>
</dbReference>
<dbReference type="EMBL" id="BARU01008963">
    <property type="protein sequence ID" value="GAH46427.1"/>
    <property type="molecule type" value="Genomic_DNA"/>
</dbReference>
<dbReference type="GO" id="GO:0046872">
    <property type="term" value="F:metal ion binding"/>
    <property type="evidence" value="ECO:0007669"/>
    <property type="project" value="UniProtKB-KW"/>
</dbReference>
<dbReference type="GO" id="GO:0043546">
    <property type="term" value="F:molybdopterin cofactor binding"/>
    <property type="evidence" value="ECO:0007669"/>
    <property type="project" value="InterPro"/>
</dbReference>
<feature type="non-terminal residue" evidence="10">
    <location>
        <position position="1"/>
    </location>
</feature>
<dbReference type="CDD" id="cd02781">
    <property type="entry name" value="MopB_CT_Acetylene-hydratase"/>
    <property type="match status" value="1"/>
</dbReference>
<dbReference type="PROSITE" id="PS00932">
    <property type="entry name" value="MOLYBDOPTERIN_PROK_3"/>
    <property type="match status" value="1"/>
</dbReference>
<keyword evidence="4" id="KW-0479">Metal-binding</keyword>
<keyword evidence="6" id="KW-0408">Iron</keyword>
<dbReference type="GO" id="GO:0051536">
    <property type="term" value="F:iron-sulfur cluster binding"/>
    <property type="evidence" value="ECO:0007669"/>
    <property type="project" value="UniProtKB-KW"/>
</dbReference>
<evidence type="ECO:0000256" key="3">
    <source>
        <dbReference type="ARBA" id="ARBA00022505"/>
    </source>
</evidence>
<evidence type="ECO:0000313" key="10">
    <source>
        <dbReference type="EMBL" id="GAH46427.1"/>
    </source>
</evidence>
<evidence type="ECO:0000259" key="9">
    <source>
        <dbReference type="Pfam" id="PF01568"/>
    </source>
</evidence>
<dbReference type="Gene3D" id="2.40.40.20">
    <property type="match status" value="1"/>
</dbReference>
<dbReference type="InterPro" id="IPR006656">
    <property type="entry name" value="Mopterin_OxRdtase"/>
</dbReference>
<sequence length="349" mass="38728">GNLDIPGGDTYDSPLPQTSLRVKGRVAVDEAIGAQYPIFNKFVSETSAMPVADAIITGEPYPVKALIVQGCNPLLTWPDSHKARQAFEQLDLLVVSDLFMTETAKMADIFLPAAAFLEKKGIMDYATKGIPLIIMGQKAVEPPPDCKEDWQLWSELGKKMGYADYFPWQDTDELFAYLLKPTGITLEQLEQNPGGIFYGDYDHRRKYEEEGFNTPSGKVEIFSPTLAAYGYDPLPTFIPLEKPSEQYPFTLISGTRTIAYTHSRYRDIARLKKLAPQPLVEINPEPAEKLGIADSEPVIVESPKGSITLKAKITPDILPQVLSLQHGWEEANANLLTDNEPHDPISGYP</sequence>
<accession>X1FN75</accession>
<feature type="domain" description="Molybdopterin oxidoreductase" evidence="8">
    <location>
        <begin position="62"/>
        <end position="159"/>
    </location>
</feature>
<dbReference type="Pfam" id="PF00384">
    <property type="entry name" value="Molybdopterin"/>
    <property type="match status" value="1"/>
</dbReference>
<dbReference type="Gene3D" id="3.40.228.10">
    <property type="entry name" value="Dimethylsulfoxide Reductase, domain 2"/>
    <property type="match status" value="1"/>
</dbReference>
<dbReference type="SUPFAM" id="SSF53706">
    <property type="entry name" value="Formate dehydrogenase/DMSO reductase, domains 1-3"/>
    <property type="match status" value="1"/>
</dbReference>
<protein>
    <recommendedName>
        <fullName evidence="11">Molybdopterin oxidoreductase domain-containing protein</fullName>
    </recommendedName>
</protein>
<evidence type="ECO:0000256" key="2">
    <source>
        <dbReference type="ARBA" id="ARBA00010312"/>
    </source>
</evidence>
<comment type="caution">
    <text evidence="10">The sequence shown here is derived from an EMBL/GenBank/DDBJ whole genome shotgun (WGS) entry which is preliminary data.</text>
</comment>
<reference evidence="10" key="1">
    <citation type="journal article" date="2014" name="Front. Microbiol.">
        <title>High frequency of phylogenetically diverse reductive dehalogenase-homologous genes in deep subseafloor sedimentary metagenomes.</title>
        <authorList>
            <person name="Kawai M."/>
            <person name="Futagami T."/>
            <person name="Toyoda A."/>
            <person name="Takaki Y."/>
            <person name="Nishi S."/>
            <person name="Hori S."/>
            <person name="Arai W."/>
            <person name="Tsubouchi T."/>
            <person name="Morono Y."/>
            <person name="Uchiyama I."/>
            <person name="Ito T."/>
            <person name="Fujiyama A."/>
            <person name="Inagaki F."/>
            <person name="Takami H."/>
        </authorList>
    </citation>
    <scope>NUCLEOTIDE SEQUENCE</scope>
    <source>
        <strain evidence="10">Expedition CK06-06</strain>
    </source>
</reference>
<comment type="similarity">
    <text evidence="2">Belongs to the prokaryotic molybdopterin-containing oxidoreductase family.</text>
</comment>
<dbReference type="PANTHER" id="PTHR43742:SF6">
    <property type="entry name" value="OXIDOREDUCTASE YYAE-RELATED"/>
    <property type="match status" value="1"/>
</dbReference>
<evidence type="ECO:0000259" key="8">
    <source>
        <dbReference type="Pfam" id="PF00384"/>
    </source>
</evidence>
<evidence type="ECO:0008006" key="11">
    <source>
        <dbReference type="Google" id="ProtNLM"/>
    </source>
</evidence>
<comment type="cofactor">
    <cofactor evidence="1">
        <name>Mo-bis(molybdopterin guanine dinucleotide)</name>
        <dbReference type="ChEBI" id="CHEBI:60539"/>
    </cofactor>
</comment>
<dbReference type="InterPro" id="IPR009010">
    <property type="entry name" value="Asp_de-COase-like_dom_sf"/>
</dbReference>
<name>X1FN75_9ZZZZ</name>
<organism evidence="10">
    <name type="scientific">marine sediment metagenome</name>
    <dbReference type="NCBI Taxonomy" id="412755"/>
    <lineage>
        <taxon>unclassified sequences</taxon>
        <taxon>metagenomes</taxon>
        <taxon>ecological metagenomes</taxon>
    </lineage>
</organism>
<feature type="non-terminal residue" evidence="10">
    <location>
        <position position="349"/>
    </location>
</feature>
<dbReference type="GO" id="GO:0016491">
    <property type="term" value="F:oxidoreductase activity"/>
    <property type="evidence" value="ECO:0007669"/>
    <property type="project" value="UniProtKB-KW"/>
</dbReference>
<dbReference type="InterPro" id="IPR006657">
    <property type="entry name" value="MoPterin_dinucl-bd_dom"/>
</dbReference>
<dbReference type="InterPro" id="IPR006655">
    <property type="entry name" value="Mopterin_OxRdtase_prok_CS"/>
</dbReference>
<proteinExistence type="inferred from homology"/>
<evidence type="ECO:0000256" key="4">
    <source>
        <dbReference type="ARBA" id="ARBA00022723"/>
    </source>
</evidence>
<dbReference type="GO" id="GO:0018818">
    <property type="term" value="F:acetylene hydratase activity"/>
    <property type="evidence" value="ECO:0007669"/>
    <property type="project" value="InterPro"/>
</dbReference>
<dbReference type="SUPFAM" id="SSF50692">
    <property type="entry name" value="ADC-like"/>
    <property type="match status" value="1"/>
</dbReference>
<gene>
    <name evidence="10" type="ORF">S03H2_17384</name>
</gene>
<feature type="domain" description="Molybdopterin dinucleotide-binding" evidence="9">
    <location>
        <begin position="250"/>
        <end position="349"/>
    </location>
</feature>